<evidence type="ECO:0000313" key="15">
    <source>
        <dbReference type="EMBL" id="CAH3014822.1"/>
    </source>
</evidence>
<dbReference type="PROSITE" id="PS00027">
    <property type="entry name" value="HOMEOBOX_1"/>
    <property type="match status" value="1"/>
</dbReference>
<dbReference type="SUPFAM" id="SSF57716">
    <property type="entry name" value="Glucocorticoid receptor-like (DNA-binding domain)"/>
    <property type="match status" value="2"/>
</dbReference>
<dbReference type="Pfam" id="PF00046">
    <property type="entry name" value="Homeodomain"/>
    <property type="match status" value="1"/>
</dbReference>
<keyword evidence="7 9" id="KW-0371">Homeobox</keyword>
<evidence type="ECO:0000256" key="5">
    <source>
        <dbReference type="ARBA" id="ARBA00023038"/>
    </source>
</evidence>
<dbReference type="InterPro" id="IPR001356">
    <property type="entry name" value="HD"/>
</dbReference>
<dbReference type="InterPro" id="IPR050453">
    <property type="entry name" value="LIM_Homeobox_TF"/>
</dbReference>
<dbReference type="InterPro" id="IPR017970">
    <property type="entry name" value="Homeobox_CS"/>
</dbReference>
<dbReference type="CDD" id="cd00086">
    <property type="entry name" value="homeodomain"/>
    <property type="match status" value="1"/>
</dbReference>
<feature type="DNA-binding region" description="Homeobox" evidence="9">
    <location>
        <begin position="309"/>
        <end position="368"/>
    </location>
</feature>
<keyword evidence="6 9" id="KW-0238">DNA-binding</keyword>
<keyword evidence="16" id="KW-1185">Reference proteome</keyword>
<dbReference type="Gene3D" id="2.10.110.10">
    <property type="entry name" value="Cysteine Rich Protein"/>
    <property type="match status" value="2"/>
</dbReference>
<keyword evidence="2 10" id="KW-0479">Metal-binding</keyword>
<protein>
    <recommendedName>
        <fullName evidence="17">LIM/homeobox protein Lhx9</fullName>
    </recommendedName>
</protein>
<organism evidence="15 16">
    <name type="scientific">Porites evermanni</name>
    <dbReference type="NCBI Taxonomy" id="104178"/>
    <lineage>
        <taxon>Eukaryota</taxon>
        <taxon>Metazoa</taxon>
        <taxon>Cnidaria</taxon>
        <taxon>Anthozoa</taxon>
        <taxon>Hexacorallia</taxon>
        <taxon>Scleractinia</taxon>
        <taxon>Fungiina</taxon>
        <taxon>Poritidae</taxon>
        <taxon>Porites</taxon>
    </lineage>
</organism>
<feature type="domain" description="LIM zinc-binding" evidence="13">
    <location>
        <begin position="193"/>
        <end position="255"/>
    </location>
</feature>
<dbReference type="Gene3D" id="1.10.10.60">
    <property type="entry name" value="Homeodomain-like"/>
    <property type="match status" value="1"/>
</dbReference>
<feature type="domain" description="LIM zinc-binding" evidence="13">
    <location>
        <begin position="131"/>
        <end position="192"/>
    </location>
</feature>
<evidence type="ECO:0000256" key="9">
    <source>
        <dbReference type="PROSITE-ProRule" id="PRU00108"/>
    </source>
</evidence>
<feature type="compositionally biased region" description="Polar residues" evidence="12">
    <location>
        <begin position="373"/>
        <end position="388"/>
    </location>
</feature>
<dbReference type="PROSITE" id="PS50023">
    <property type="entry name" value="LIM_DOMAIN_2"/>
    <property type="match status" value="2"/>
</dbReference>
<proteinExistence type="predicted"/>
<evidence type="ECO:0000256" key="2">
    <source>
        <dbReference type="ARBA" id="ARBA00022723"/>
    </source>
</evidence>
<dbReference type="SUPFAM" id="SSF46689">
    <property type="entry name" value="Homeodomain-like"/>
    <property type="match status" value="1"/>
</dbReference>
<gene>
    <name evidence="15" type="ORF">PEVE_00007504</name>
</gene>
<evidence type="ECO:0000259" key="13">
    <source>
        <dbReference type="PROSITE" id="PS50023"/>
    </source>
</evidence>
<evidence type="ECO:0008006" key="17">
    <source>
        <dbReference type="Google" id="ProtNLM"/>
    </source>
</evidence>
<feature type="region of interest" description="Disordered" evidence="12">
    <location>
        <begin position="373"/>
        <end position="396"/>
    </location>
</feature>
<keyword evidence="4 10" id="KW-0862">Zinc</keyword>
<dbReference type="PROSITE" id="PS00478">
    <property type="entry name" value="LIM_DOMAIN_1"/>
    <property type="match status" value="1"/>
</dbReference>
<sequence length="396" mass="45344">TISSHTKASEESQDHKAREELQWNKLSENEKNIYFAHKTACLVSSDKPLLIKCSQYLFFLFVVQHDMQHFSQLSFFQFFLLQKGENTYTDPVTGYMVFTEEFLRKRRACCGNGCRHSMPTADQLTLDEKPSFCAGCGARIVDRFYLMAVDQEWHAECLKCNECSLRLDNELTCFTKDGEILCREDYYRRFSVKKCAGCNQGISSKELVMRARDQVYHISCFACERCKRILSTGEYFGMRGLRIFCKADYEVLLREEAHAMKSSLGSSSGKGRPRKKKISMPLEGVTALSGFTISEAESHLGQHNGDSKPKRMRTSFKHHQLRAMKAYFAMNHNPDAKDLKQLSQKTGLSKRVLQVWFQNARAKYRRTVCNPQAQDLSPESQDQASPVSSILEVGLL</sequence>
<dbReference type="InterPro" id="IPR009057">
    <property type="entry name" value="Homeodomain-like_sf"/>
</dbReference>
<accession>A0ABN8LGR5</accession>
<evidence type="ECO:0000256" key="7">
    <source>
        <dbReference type="ARBA" id="ARBA00023155"/>
    </source>
</evidence>
<dbReference type="InterPro" id="IPR040807">
    <property type="entry name" value="DUF5522"/>
</dbReference>
<evidence type="ECO:0000256" key="10">
    <source>
        <dbReference type="PROSITE-ProRule" id="PRU00125"/>
    </source>
</evidence>
<evidence type="ECO:0000259" key="14">
    <source>
        <dbReference type="PROSITE" id="PS50071"/>
    </source>
</evidence>
<evidence type="ECO:0000256" key="12">
    <source>
        <dbReference type="SAM" id="MobiDB-lite"/>
    </source>
</evidence>
<dbReference type="EMBL" id="CALNXI010000015">
    <property type="protein sequence ID" value="CAH3014822.1"/>
    <property type="molecule type" value="Genomic_DNA"/>
</dbReference>
<dbReference type="Proteomes" id="UP001159427">
    <property type="component" value="Unassembled WGS sequence"/>
</dbReference>
<dbReference type="Pfam" id="PF00412">
    <property type="entry name" value="LIM"/>
    <property type="match status" value="2"/>
</dbReference>
<keyword evidence="5 10" id="KW-0440">LIM domain</keyword>
<dbReference type="PROSITE" id="PS50071">
    <property type="entry name" value="HOMEOBOX_2"/>
    <property type="match status" value="1"/>
</dbReference>
<evidence type="ECO:0000256" key="3">
    <source>
        <dbReference type="ARBA" id="ARBA00022737"/>
    </source>
</evidence>
<dbReference type="PANTHER" id="PTHR24208">
    <property type="entry name" value="LIM/HOMEOBOX PROTEIN LHX"/>
    <property type="match status" value="1"/>
</dbReference>
<evidence type="ECO:0000313" key="16">
    <source>
        <dbReference type="Proteomes" id="UP001159427"/>
    </source>
</evidence>
<evidence type="ECO:0000256" key="8">
    <source>
        <dbReference type="ARBA" id="ARBA00023242"/>
    </source>
</evidence>
<reference evidence="15 16" key="1">
    <citation type="submission" date="2022-05" db="EMBL/GenBank/DDBJ databases">
        <authorList>
            <consortium name="Genoscope - CEA"/>
            <person name="William W."/>
        </authorList>
    </citation>
    <scope>NUCLEOTIDE SEQUENCE [LARGE SCALE GENOMIC DNA]</scope>
</reference>
<evidence type="ECO:0000256" key="4">
    <source>
        <dbReference type="ARBA" id="ARBA00022833"/>
    </source>
</evidence>
<feature type="domain" description="Homeobox" evidence="14">
    <location>
        <begin position="307"/>
        <end position="367"/>
    </location>
</feature>
<keyword evidence="3" id="KW-0677">Repeat</keyword>
<dbReference type="SMART" id="SM00389">
    <property type="entry name" value="HOX"/>
    <property type="match status" value="1"/>
</dbReference>
<feature type="non-terminal residue" evidence="15">
    <location>
        <position position="1"/>
    </location>
</feature>
<keyword evidence="8 9" id="KW-0539">Nucleus</keyword>
<name>A0ABN8LGR5_9CNID</name>
<comment type="caution">
    <text evidence="15">The sequence shown here is derived from an EMBL/GenBank/DDBJ whole genome shotgun (WGS) entry which is preliminary data.</text>
</comment>
<evidence type="ECO:0000256" key="1">
    <source>
        <dbReference type="ARBA" id="ARBA00004123"/>
    </source>
</evidence>
<evidence type="ECO:0000256" key="6">
    <source>
        <dbReference type="ARBA" id="ARBA00023125"/>
    </source>
</evidence>
<dbReference type="Pfam" id="PF17653">
    <property type="entry name" value="DUF5522"/>
    <property type="match status" value="1"/>
</dbReference>
<dbReference type="InterPro" id="IPR001781">
    <property type="entry name" value="Znf_LIM"/>
</dbReference>
<dbReference type="SMART" id="SM00132">
    <property type="entry name" value="LIM"/>
    <property type="match status" value="2"/>
</dbReference>
<dbReference type="PANTHER" id="PTHR24208:SF168">
    <property type="entry name" value="PROTEIN APTEROUS"/>
    <property type="match status" value="1"/>
</dbReference>
<comment type="subcellular location">
    <subcellularLocation>
        <location evidence="1 9 11">Nucleus</location>
    </subcellularLocation>
</comment>
<evidence type="ECO:0000256" key="11">
    <source>
        <dbReference type="RuleBase" id="RU000682"/>
    </source>
</evidence>